<feature type="DNA-binding region" description="Homeobox" evidence="4">
    <location>
        <begin position="329"/>
        <end position="391"/>
    </location>
</feature>
<feature type="domain" description="Homeobox" evidence="6">
    <location>
        <begin position="327"/>
        <end position="390"/>
    </location>
</feature>
<dbReference type="Gene3D" id="1.10.10.60">
    <property type="entry name" value="Homeodomain-like"/>
    <property type="match status" value="1"/>
</dbReference>
<evidence type="ECO:0000313" key="8">
    <source>
        <dbReference type="Proteomes" id="UP001140217"/>
    </source>
</evidence>
<evidence type="ECO:0000256" key="3">
    <source>
        <dbReference type="ARBA" id="ARBA00023242"/>
    </source>
</evidence>
<reference evidence="7" key="1">
    <citation type="submission" date="2022-07" db="EMBL/GenBank/DDBJ databases">
        <title>Phylogenomic reconstructions and comparative analyses of Kickxellomycotina fungi.</title>
        <authorList>
            <person name="Reynolds N.K."/>
            <person name="Stajich J.E."/>
            <person name="Barry K."/>
            <person name="Grigoriev I.V."/>
            <person name="Crous P."/>
            <person name="Smith M.E."/>
        </authorList>
    </citation>
    <scope>NUCLEOTIDE SEQUENCE</scope>
    <source>
        <strain evidence="7">NBRC 105414</strain>
    </source>
</reference>
<dbReference type="PROSITE" id="PS50071">
    <property type="entry name" value="HOMEOBOX_2"/>
    <property type="match status" value="1"/>
</dbReference>
<keyword evidence="1 4" id="KW-0238">DNA-binding</keyword>
<dbReference type="InterPro" id="IPR001356">
    <property type="entry name" value="HD"/>
</dbReference>
<dbReference type="Pfam" id="PF05920">
    <property type="entry name" value="Homeobox_KN"/>
    <property type="match status" value="1"/>
</dbReference>
<name>A0A9W8LKV0_9FUNG</name>
<comment type="subcellular location">
    <subcellularLocation>
        <location evidence="4">Nucleus</location>
    </subcellularLocation>
</comment>
<dbReference type="OrthoDB" id="10056939at2759"/>
<evidence type="ECO:0000259" key="6">
    <source>
        <dbReference type="PROSITE" id="PS50071"/>
    </source>
</evidence>
<feature type="region of interest" description="Disordered" evidence="5">
    <location>
        <begin position="24"/>
        <end position="166"/>
    </location>
</feature>
<feature type="compositionally biased region" description="Pro residues" evidence="5">
    <location>
        <begin position="262"/>
        <end position="281"/>
    </location>
</feature>
<dbReference type="GO" id="GO:0005634">
    <property type="term" value="C:nucleus"/>
    <property type="evidence" value="ECO:0007669"/>
    <property type="project" value="UniProtKB-SubCell"/>
</dbReference>
<evidence type="ECO:0000256" key="1">
    <source>
        <dbReference type="ARBA" id="ARBA00023125"/>
    </source>
</evidence>
<feature type="compositionally biased region" description="Pro residues" evidence="5">
    <location>
        <begin position="207"/>
        <end position="255"/>
    </location>
</feature>
<dbReference type="InterPro" id="IPR008422">
    <property type="entry name" value="KN_HD"/>
</dbReference>
<comment type="caution">
    <text evidence="7">The sequence shown here is derived from an EMBL/GenBank/DDBJ whole genome shotgun (WGS) entry which is preliminary data.</text>
</comment>
<evidence type="ECO:0000313" key="7">
    <source>
        <dbReference type="EMBL" id="KAJ2783091.1"/>
    </source>
</evidence>
<dbReference type="GO" id="GO:0006355">
    <property type="term" value="P:regulation of DNA-templated transcription"/>
    <property type="evidence" value="ECO:0007669"/>
    <property type="project" value="InterPro"/>
</dbReference>
<dbReference type="GO" id="GO:0003677">
    <property type="term" value="F:DNA binding"/>
    <property type="evidence" value="ECO:0007669"/>
    <property type="project" value="UniProtKB-UniRule"/>
</dbReference>
<keyword evidence="8" id="KW-1185">Reference proteome</keyword>
<dbReference type="SUPFAM" id="SSF46689">
    <property type="entry name" value="Homeodomain-like"/>
    <property type="match status" value="1"/>
</dbReference>
<accession>A0A9W8LKV0</accession>
<protein>
    <recommendedName>
        <fullName evidence="6">Homeobox domain-containing protein</fullName>
    </recommendedName>
</protein>
<dbReference type="EMBL" id="JANBUL010000055">
    <property type="protein sequence ID" value="KAJ2783091.1"/>
    <property type="molecule type" value="Genomic_DNA"/>
</dbReference>
<sequence>MGPSGDQPQLPLDAAMRELLLHLQRGGALPGFPPPPPPPPPLPFALRPPPPPPPPPPPFHAPGAPRPAPPCSGSSRSRSHAHADHHQNDSYMSSVLGFQRISQRAMAINAGLIPPDDPPAPPPLAYPPPPPPPPLGHPFSMSPPPPLGHPFSMPPPPPPLHTYTPTPPLHTYTPICLAAPDPARSASPGSAPISALHGTAALDAVPPLLPPPPAPSCDPVPPLLPPSCDPVPPLPPPPPPPPPPPACDPAPPQLLPPSCDSAPPPPLLPPPPGPPAPPCDPGLPAAPACDAAPPQDAAAAAAAGPAPAAPRSSDRSLVARRGRRSSAPDHGAEKAFSPEVQRELVKILYQIRNHPYPTEDLVRRIVQKHGISRRQVLNWFALRRFRHMTKTTVEGVSTWRFRGEAT</sequence>
<dbReference type="CDD" id="cd00086">
    <property type="entry name" value="homeodomain"/>
    <property type="match status" value="1"/>
</dbReference>
<proteinExistence type="predicted"/>
<dbReference type="AlphaFoldDB" id="A0A9W8LKV0"/>
<organism evidence="7 8">
    <name type="scientific">Coemansia javaensis</name>
    <dbReference type="NCBI Taxonomy" id="2761396"/>
    <lineage>
        <taxon>Eukaryota</taxon>
        <taxon>Fungi</taxon>
        <taxon>Fungi incertae sedis</taxon>
        <taxon>Zoopagomycota</taxon>
        <taxon>Kickxellomycotina</taxon>
        <taxon>Kickxellomycetes</taxon>
        <taxon>Kickxellales</taxon>
        <taxon>Kickxellaceae</taxon>
        <taxon>Coemansia</taxon>
    </lineage>
</organism>
<feature type="compositionally biased region" description="Low complexity" evidence="5">
    <location>
        <begin position="282"/>
        <end position="310"/>
    </location>
</feature>
<feature type="compositionally biased region" description="Pro residues" evidence="5">
    <location>
        <begin position="31"/>
        <end position="70"/>
    </location>
</feature>
<feature type="compositionally biased region" description="Pro residues" evidence="5">
    <location>
        <begin position="115"/>
        <end position="166"/>
    </location>
</feature>
<dbReference type="InterPro" id="IPR009057">
    <property type="entry name" value="Homeodomain-like_sf"/>
</dbReference>
<dbReference type="PRINTS" id="PR01217">
    <property type="entry name" value="PRICHEXTENSN"/>
</dbReference>
<feature type="region of interest" description="Disordered" evidence="5">
    <location>
        <begin position="203"/>
        <end position="337"/>
    </location>
</feature>
<evidence type="ECO:0000256" key="2">
    <source>
        <dbReference type="ARBA" id="ARBA00023155"/>
    </source>
</evidence>
<evidence type="ECO:0000256" key="4">
    <source>
        <dbReference type="PROSITE-ProRule" id="PRU00108"/>
    </source>
</evidence>
<dbReference type="Proteomes" id="UP001140217">
    <property type="component" value="Unassembled WGS sequence"/>
</dbReference>
<keyword evidence="2 4" id="KW-0371">Homeobox</keyword>
<keyword evidence="3 4" id="KW-0539">Nucleus</keyword>
<evidence type="ECO:0000256" key="5">
    <source>
        <dbReference type="SAM" id="MobiDB-lite"/>
    </source>
</evidence>
<gene>
    <name evidence="7" type="ORF">H4R18_001912</name>
</gene>